<accession>X1KQK4</accession>
<dbReference type="EMBL" id="BARV01002769">
    <property type="protein sequence ID" value="GAH95920.1"/>
    <property type="molecule type" value="Genomic_DNA"/>
</dbReference>
<proteinExistence type="predicted"/>
<feature type="non-terminal residue" evidence="1">
    <location>
        <position position="1"/>
    </location>
</feature>
<dbReference type="AlphaFoldDB" id="X1KQK4"/>
<protein>
    <submittedName>
        <fullName evidence="1">Uncharacterized protein</fullName>
    </submittedName>
</protein>
<name>X1KQK4_9ZZZZ</name>
<organism evidence="1">
    <name type="scientific">marine sediment metagenome</name>
    <dbReference type="NCBI Taxonomy" id="412755"/>
    <lineage>
        <taxon>unclassified sequences</taxon>
        <taxon>metagenomes</taxon>
        <taxon>ecological metagenomes</taxon>
    </lineage>
</organism>
<evidence type="ECO:0000313" key="1">
    <source>
        <dbReference type="EMBL" id="GAH95920.1"/>
    </source>
</evidence>
<gene>
    <name evidence="1" type="ORF">S06H3_06965</name>
</gene>
<comment type="caution">
    <text evidence="1">The sequence shown here is derived from an EMBL/GenBank/DDBJ whole genome shotgun (WGS) entry which is preliminary data.</text>
</comment>
<reference evidence="1" key="1">
    <citation type="journal article" date="2014" name="Front. Microbiol.">
        <title>High frequency of phylogenetically diverse reductive dehalogenase-homologous genes in deep subseafloor sedimentary metagenomes.</title>
        <authorList>
            <person name="Kawai M."/>
            <person name="Futagami T."/>
            <person name="Toyoda A."/>
            <person name="Takaki Y."/>
            <person name="Nishi S."/>
            <person name="Hori S."/>
            <person name="Arai W."/>
            <person name="Tsubouchi T."/>
            <person name="Morono Y."/>
            <person name="Uchiyama I."/>
            <person name="Ito T."/>
            <person name="Fujiyama A."/>
            <person name="Inagaki F."/>
            <person name="Takami H."/>
        </authorList>
    </citation>
    <scope>NUCLEOTIDE SEQUENCE</scope>
    <source>
        <strain evidence="1">Expedition CK06-06</strain>
    </source>
</reference>
<sequence>PRYDVVWNSLIEVIPSYSELVNQLVKEVIDLEEFTKYMRWYGFDEKWAKRIWDAHFLPPALGDIITAWRRGVIDEARVDDLMILVDLDPRFKEIFDTRKYIDPTITLARYMFEVGAIDRSRVSEIVARQGYLPEDIAPITEFIVRFQERRFRTYYLRALATGTIYGAYTEDEVLAEVVAAGYQPEVGEWMIKTADARKKTTEARRKAPAPKLMGLGDLKKSYARDLIEEDVFRRELLVRKYEIGDVDLLVSLMNTDKVTTEAGGRKIALSQTELLNAWRYEEVGEDYVRTELQLRGLTVDEVDILLKTKVKQWGLG</sequence>